<reference evidence="13 14" key="1">
    <citation type="journal article" date="2013" name="Environ. Microbiol.">
        <title>Genome analysis of Chitinivibrio alkaliphilus gen. nov., sp. nov., a novel extremely haloalkaliphilic anaerobic chitinolytic bacterium from the candidate phylum Termite Group 3.</title>
        <authorList>
            <person name="Sorokin D.Y."/>
            <person name="Gumerov V.M."/>
            <person name="Rakitin A.L."/>
            <person name="Beletsky A.V."/>
            <person name="Damste J.S."/>
            <person name="Muyzer G."/>
            <person name="Mardanov A.V."/>
            <person name="Ravin N.V."/>
        </authorList>
    </citation>
    <scope>NUCLEOTIDE SEQUENCE [LARGE SCALE GENOMIC DNA]</scope>
    <source>
        <strain evidence="13 14">ACht1</strain>
    </source>
</reference>
<dbReference type="PROSITE" id="PS00198">
    <property type="entry name" value="4FE4S_FER_1"/>
    <property type="match status" value="2"/>
</dbReference>
<feature type="binding site" evidence="10">
    <location>
        <position position="174"/>
    </location>
    <ligand>
        <name>[4Fe-4S] cluster</name>
        <dbReference type="ChEBI" id="CHEBI:49883"/>
        <label>3</label>
    </ligand>
</feature>
<dbReference type="InterPro" id="IPR017900">
    <property type="entry name" value="4Fe4S_Fe_S_CS"/>
</dbReference>
<keyword evidence="7 10" id="KW-0408">Iron</keyword>
<dbReference type="NCBIfam" id="TIGR01944">
    <property type="entry name" value="rnfB"/>
    <property type="match status" value="1"/>
</dbReference>
<comment type="cofactor">
    <cofactor evidence="10">
        <name>[4Fe-4S] cluster</name>
        <dbReference type="ChEBI" id="CHEBI:49883"/>
    </cofactor>
    <text evidence="10">Binds 3 [4Fe-4S] clusters.</text>
</comment>
<name>U7D856_9BACT</name>
<feature type="binding site" evidence="10">
    <location>
        <position position="46"/>
    </location>
    <ligand>
        <name>[4Fe-4S] cluster</name>
        <dbReference type="ChEBI" id="CHEBI:49883"/>
        <label>1</label>
    </ligand>
</feature>
<comment type="subunit">
    <text evidence="10">The complex is composed of six subunits: RnfA, RnfB, RnfC, RnfD, RnfE and RnfG.</text>
</comment>
<dbReference type="Gene3D" id="3.30.70.20">
    <property type="match status" value="3"/>
</dbReference>
<feature type="binding site" evidence="10">
    <location>
        <position position="49"/>
    </location>
    <ligand>
        <name>[4Fe-4S] cluster</name>
        <dbReference type="ChEBI" id="CHEBI:49883"/>
        <label>1</label>
    </ligand>
</feature>
<feature type="binding site" evidence="10">
    <location>
        <position position="148"/>
    </location>
    <ligand>
        <name>[4Fe-4S] cluster</name>
        <dbReference type="ChEBI" id="CHEBI:49883"/>
        <label>3</label>
    </ligand>
</feature>
<feature type="binding site" evidence="10">
    <location>
        <position position="178"/>
    </location>
    <ligand>
        <name>[4Fe-4S] cluster</name>
        <dbReference type="ChEBI" id="CHEBI:49883"/>
        <label>2</label>
    </ligand>
</feature>
<dbReference type="RefSeq" id="WP_022636354.1">
    <property type="nucleotide sequence ID" value="NZ_ASJR01000006.1"/>
</dbReference>
<evidence type="ECO:0000313" key="14">
    <source>
        <dbReference type="Proteomes" id="UP000017148"/>
    </source>
</evidence>
<dbReference type="GO" id="GO:0046872">
    <property type="term" value="F:metal ion binding"/>
    <property type="evidence" value="ECO:0007669"/>
    <property type="project" value="UniProtKB-KW"/>
</dbReference>
<feature type="region of interest" description="Hydrophobic" evidence="10">
    <location>
        <begin position="1"/>
        <end position="23"/>
    </location>
</feature>
<comment type="subcellular location">
    <subcellularLocation>
        <location evidence="10">Cell membrane</location>
    </subcellularLocation>
</comment>
<feature type="domain" description="4Fe-4S ferredoxin-type" evidence="11">
    <location>
        <begin position="264"/>
        <end position="295"/>
    </location>
</feature>
<sequence length="337" mass="35783">MITPLIILSTLGLFFGLTLSISAKKLHVREDPAVEKVDAVLPQTNCGACGYAGCAQFAKAVVSGEAPVTGCIAGGNDVAQAVAEIVGVTAQEMEEYKAVVQCKGGKDRSVERAVYDGLPDCNAAELVAHGSKECLYGCFGLGSCVKACEFEAITITDTGIAYIDPDKCTGCEACVSTCPRSIIMMMPKSRNIFIACNNKDRGGRVKKYCSVGCTACTLCVKAVEIPGSAVMKDNLPRLDYTTEENFLTSAYKCPSNCFSDHIQSRPKANISTACIGCGECVRICPVKGAITGTDQERHIVHKTKCIGCGRCIKVCPVDAISMWGSVGIRQNRSIRGR</sequence>
<evidence type="ECO:0000259" key="11">
    <source>
        <dbReference type="PROSITE" id="PS51379"/>
    </source>
</evidence>
<evidence type="ECO:0000256" key="7">
    <source>
        <dbReference type="ARBA" id="ARBA00023004"/>
    </source>
</evidence>
<dbReference type="Gene3D" id="1.10.15.40">
    <property type="entry name" value="Electron transport complex subunit B, putative Fe-S cluster"/>
    <property type="match status" value="1"/>
</dbReference>
<feature type="domain" description="4Fe-4S ferredoxin-type" evidence="11">
    <location>
        <begin position="124"/>
        <end position="158"/>
    </location>
</feature>
<dbReference type="PANTHER" id="PTHR43560">
    <property type="entry name" value="ION-TRANSLOCATING OXIDOREDUCTASE COMPLEX SUBUNIT B"/>
    <property type="match status" value="1"/>
</dbReference>
<feature type="binding site" evidence="10">
    <location>
        <position position="171"/>
    </location>
    <ligand>
        <name>[4Fe-4S] cluster</name>
        <dbReference type="ChEBI" id="CHEBI:49883"/>
        <label>3</label>
    </ligand>
</feature>
<keyword evidence="5 10" id="KW-1278">Translocase</keyword>
<dbReference type="InterPro" id="IPR017896">
    <property type="entry name" value="4Fe4S_Fe-S-bd"/>
</dbReference>
<feature type="binding site" evidence="10">
    <location>
        <position position="71"/>
    </location>
    <ligand>
        <name>[4Fe-4S] cluster</name>
        <dbReference type="ChEBI" id="CHEBI:49883"/>
        <label>1</label>
    </ligand>
</feature>
<evidence type="ECO:0000313" key="13">
    <source>
        <dbReference type="EMBL" id="ERP32123.1"/>
    </source>
</evidence>
<dbReference type="InterPro" id="IPR010207">
    <property type="entry name" value="Elect_transpt_cplx_RnfB/RsxB"/>
</dbReference>
<comment type="caution">
    <text evidence="10">Lacks conserved residue(s) required for the propagation of feature annotation.</text>
</comment>
<dbReference type="InterPro" id="IPR007202">
    <property type="entry name" value="4Fe-4S_dom"/>
</dbReference>
<dbReference type="PROSITE" id="PS51379">
    <property type="entry name" value="4FE4S_FER_2"/>
    <property type="match status" value="4"/>
</dbReference>
<evidence type="ECO:0000256" key="10">
    <source>
        <dbReference type="HAMAP-Rule" id="MF_00463"/>
    </source>
</evidence>
<gene>
    <name evidence="10" type="primary">rnfB</name>
    <name evidence="13" type="ORF">CALK_0846</name>
</gene>
<feature type="binding site" evidence="10">
    <location>
        <position position="138"/>
    </location>
    <ligand>
        <name>[4Fe-4S] cluster</name>
        <dbReference type="ChEBI" id="CHEBI:49883"/>
        <label>2</label>
    </ligand>
</feature>
<feature type="domain" description="4Fe-4S ferredoxin-type" evidence="11">
    <location>
        <begin position="296"/>
        <end position="325"/>
    </location>
</feature>
<keyword evidence="3 10" id="KW-0479">Metal-binding</keyword>
<dbReference type="CDD" id="cd10549">
    <property type="entry name" value="MtMvhB_like"/>
    <property type="match status" value="1"/>
</dbReference>
<dbReference type="GO" id="GO:0022900">
    <property type="term" value="P:electron transport chain"/>
    <property type="evidence" value="ECO:0007669"/>
    <property type="project" value="UniProtKB-UniRule"/>
</dbReference>
<dbReference type="Pfam" id="PF14697">
    <property type="entry name" value="Fer4_21"/>
    <property type="match status" value="1"/>
</dbReference>
<dbReference type="InterPro" id="IPR050395">
    <property type="entry name" value="4Fe4S_Ferredoxin_RnfB"/>
</dbReference>
<keyword evidence="1 10" id="KW-0813">Transport</keyword>
<dbReference type="Pfam" id="PF12838">
    <property type="entry name" value="Fer4_7"/>
    <property type="match status" value="1"/>
</dbReference>
<evidence type="ECO:0000256" key="8">
    <source>
        <dbReference type="ARBA" id="ARBA00023014"/>
    </source>
</evidence>
<dbReference type="EC" id="7.-.-.-" evidence="10"/>
<dbReference type="Proteomes" id="UP000017148">
    <property type="component" value="Unassembled WGS sequence"/>
</dbReference>
<dbReference type="GO" id="GO:0009055">
    <property type="term" value="F:electron transfer activity"/>
    <property type="evidence" value="ECO:0007669"/>
    <property type="project" value="InterPro"/>
</dbReference>
<evidence type="ECO:0000256" key="2">
    <source>
        <dbReference type="ARBA" id="ARBA00022485"/>
    </source>
</evidence>
<feature type="binding site" evidence="10">
    <location>
        <position position="54"/>
    </location>
    <ligand>
        <name>[4Fe-4S] cluster</name>
        <dbReference type="ChEBI" id="CHEBI:49883"/>
        <label>1</label>
    </ligand>
</feature>
<protein>
    <recommendedName>
        <fullName evidence="10">Ion-translocating oxidoreductase complex subunit B</fullName>
        <ecNumber evidence="10">7.-.-.-</ecNumber>
    </recommendedName>
    <alternativeName>
        <fullName evidence="10">Rnf electron transport complex subunit B</fullName>
    </alternativeName>
</protein>
<keyword evidence="14" id="KW-1185">Reference proteome</keyword>
<dbReference type="HAMAP" id="MF_00463">
    <property type="entry name" value="RsxB_RnfB"/>
    <property type="match status" value="1"/>
</dbReference>
<keyword evidence="6 10" id="KW-0249">Electron transport</keyword>
<evidence type="ECO:0000256" key="9">
    <source>
        <dbReference type="ARBA" id="ARBA00023136"/>
    </source>
</evidence>
<dbReference type="STRING" id="1313304.CALK_0846"/>
<comment type="function">
    <text evidence="10">Part of a membrane-bound complex that couples electron transfer with translocation of ions across the membrane.</text>
</comment>
<evidence type="ECO:0000256" key="3">
    <source>
        <dbReference type="ARBA" id="ARBA00022723"/>
    </source>
</evidence>
<keyword evidence="4 10" id="KW-0677">Repeat</keyword>
<organism evidence="13 14">
    <name type="scientific">Chitinivibrio alkaliphilus ACht1</name>
    <dbReference type="NCBI Taxonomy" id="1313304"/>
    <lineage>
        <taxon>Bacteria</taxon>
        <taxon>Pseudomonadati</taxon>
        <taxon>Fibrobacterota</taxon>
        <taxon>Chitinivibrionia</taxon>
        <taxon>Chitinivibrionales</taxon>
        <taxon>Chitinivibrionaceae</taxon>
        <taxon>Chitinivibrio</taxon>
    </lineage>
</organism>
<dbReference type="SUPFAM" id="SSF54862">
    <property type="entry name" value="4Fe-4S ferredoxins"/>
    <property type="match status" value="1"/>
</dbReference>
<evidence type="ECO:0000256" key="5">
    <source>
        <dbReference type="ARBA" id="ARBA00022967"/>
    </source>
</evidence>
<accession>U7D856</accession>
<dbReference type="GO" id="GO:0051539">
    <property type="term" value="F:4 iron, 4 sulfur cluster binding"/>
    <property type="evidence" value="ECO:0007669"/>
    <property type="project" value="UniProtKB-UniRule"/>
</dbReference>
<proteinExistence type="inferred from homology"/>
<dbReference type="EMBL" id="ASJR01000006">
    <property type="protein sequence ID" value="ERP32123.1"/>
    <property type="molecule type" value="Genomic_DNA"/>
</dbReference>
<keyword evidence="8 10" id="KW-0411">Iron-sulfur</keyword>
<feature type="domain" description="4Fe-4S ferredoxin-type" evidence="11">
    <location>
        <begin position="159"/>
        <end position="188"/>
    </location>
</feature>
<dbReference type="Pfam" id="PF04060">
    <property type="entry name" value="FeS"/>
    <property type="match status" value="1"/>
</dbReference>
<comment type="caution">
    <text evidence="13">The sequence shown here is derived from an EMBL/GenBank/DDBJ whole genome shotgun (WGS) entry which is preliminary data.</text>
</comment>
<dbReference type="eggNOG" id="COG2878">
    <property type="taxonomic scope" value="Bacteria"/>
</dbReference>
<keyword evidence="2 10" id="KW-0004">4Fe-4S</keyword>
<feature type="binding site" evidence="10">
    <location>
        <position position="168"/>
    </location>
    <ligand>
        <name>[4Fe-4S] cluster</name>
        <dbReference type="ChEBI" id="CHEBI:49883"/>
        <label>3</label>
    </ligand>
</feature>
<comment type="similarity">
    <text evidence="10">Belongs to the 4Fe4S bacterial-type ferredoxin family. RnfB subfamily.</text>
</comment>
<feature type="domain" description="4Fe-4S" evidence="12">
    <location>
        <begin position="29"/>
        <end position="88"/>
    </location>
</feature>
<dbReference type="GO" id="GO:0005886">
    <property type="term" value="C:plasma membrane"/>
    <property type="evidence" value="ECO:0007669"/>
    <property type="project" value="UniProtKB-SubCell"/>
</dbReference>
<dbReference type="OrthoDB" id="9789936at2"/>
<evidence type="ECO:0000259" key="12">
    <source>
        <dbReference type="PROSITE" id="PS51656"/>
    </source>
</evidence>
<evidence type="ECO:0000256" key="4">
    <source>
        <dbReference type="ARBA" id="ARBA00022737"/>
    </source>
</evidence>
<evidence type="ECO:0000256" key="1">
    <source>
        <dbReference type="ARBA" id="ARBA00022448"/>
    </source>
</evidence>
<evidence type="ECO:0000256" key="6">
    <source>
        <dbReference type="ARBA" id="ARBA00022982"/>
    </source>
</evidence>
<keyword evidence="10" id="KW-1003">Cell membrane</keyword>
<feature type="binding site" evidence="10">
    <location>
        <position position="134"/>
    </location>
    <ligand>
        <name>[4Fe-4S] cluster</name>
        <dbReference type="ChEBI" id="CHEBI:49883"/>
        <label>2</label>
    </ligand>
</feature>
<dbReference type="PANTHER" id="PTHR43560:SF1">
    <property type="entry name" value="ION-TRANSLOCATING OXIDOREDUCTASE COMPLEX SUBUNIT B"/>
    <property type="match status" value="1"/>
</dbReference>
<dbReference type="PATRIC" id="fig|1313304.3.peg.810"/>
<dbReference type="PROSITE" id="PS51656">
    <property type="entry name" value="4FE4S"/>
    <property type="match status" value="1"/>
</dbReference>
<keyword evidence="9 10" id="KW-0472">Membrane</keyword>
<dbReference type="AlphaFoldDB" id="U7D856"/>
<feature type="binding site" evidence="10">
    <location>
        <position position="144"/>
    </location>
    <ligand>
        <name>[4Fe-4S] cluster</name>
        <dbReference type="ChEBI" id="CHEBI:49883"/>
        <label>2</label>
    </ligand>
</feature>